<feature type="transmembrane region" description="Helical" evidence="1">
    <location>
        <begin position="229"/>
        <end position="249"/>
    </location>
</feature>
<dbReference type="PROSITE" id="PS00018">
    <property type="entry name" value="EF_HAND_1"/>
    <property type="match status" value="1"/>
</dbReference>
<evidence type="ECO:0000256" key="2">
    <source>
        <dbReference type="SAM" id="SignalP"/>
    </source>
</evidence>
<gene>
    <name evidence="3" type="ORF">GCN75_00015</name>
</gene>
<organism evidence="3 4">
    <name type="scientific">Janthinobacterium violaceinigrum</name>
    <dbReference type="NCBI Taxonomy" id="2654252"/>
    <lineage>
        <taxon>Bacteria</taxon>
        <taxon>Pseudomonadati</taxon>
        <taxon>Pseudomonadota</taxon>
        <taxon>Betaproteobacteria</taxon>
        <taxon>Burkholderiales</taxon>
        <taxon>Oxalobacteraceae</taxon>
        <taxon>Janthinobacterium</taxon>
    </lineage>
</organism>
<feature type="transmembrane region" description="Helical" evidence="1">
    <location>
        <begin position="311"/>
        <end position="335"/>
    </location>
</feature>
<proteinExistence type="predicted"/>
<feature type="chain" id="PRO_5026072634" evidence="2">
    <location>
        <begin position="22"/>
        <end position="375"/>
    </location>
</feature>
<keyword evidence="2" id="KW-0732">Signal</keyword>
<feature type="transmembrane region" description="Helical" evidence="1">
    <location>
        <begin position="282"/>
        <end position="299"/>
    </location>
</feature>
<dbReference type="RefSeq" id="WP_152280781.1">
    <property type="nucleotide sequence ID" value="NZ_WFLI01000001.1"/>
</dbReference>
<dbReference type="InterPro" id="IPR032809">
    <property type="entry name" value="Put_HupE_UreJ"/>
</dbReference>
<name>A0A6I1IHC6_9BURK</name>
<dbReference type="AlphaFoldDB" id="A0A6I1IHC6"/>
<sequence length="375" mass="40443">MNARLALCLFLLCAWLAPAQAHKPSDSYLSLAVHGQQIEGQWDIALRDLDFAIGLDGNGDGALTWDEIRARHEAIAAYALQRLQVASDQGTCPLKVVEQLIDNHTDGAYNVLRFTAACPGNAAPATLSIGYTLFADLDPQHKGLLKIDSGGATQTAIFDPDSPRQTMSLAAPDRLAQFGAYVKHGIWHIWIGYDHILFLLSLLLPAVLLPGLRDQQQGLRAAFYDVLKVVTAFTLAHSITLTLASLSLVSLPSRWVESAIAASVILAALNNLLPLFRGKRPVAAFAFGLIHGFGFASVLRDLGLPQGSLLASLFGFNVGVEIGQLTIVAAFLPIAWLLRKTWLYRQVLTVGSLAIAVVAAVWLVERIADIKLISA</sequence>
<feature type="transmembrane region" description="Helical" evidence="1">
    <location>
        <begin position="255"/>
        <end position="275"/>
    </location>
</feature>
<feature type="transmembrane region" description="Helical" evidence="1">
    <location>
        <begin position="347"/>
        <end position="364"/>
    </location>
</feature>
<keyword evidence="1" id="KW-1133">Transmembrane helix</keyword>
<evidence type="ECO:0000313" key="3">
    <source>
        <dbReference type="EMBL" id="KAB8066697.1"/>
    </source>
</evidence>
<keyword evidence="1" id="KW-0812">Transmembrane</keyword>
<keyword evidence="4" id="KW-1185">Reference proteome</keyword>
<comment type="caution">
    <text evidence="3">The sequence shown here is derived from an EMBL/GenBank/DDBJ whole genome shotgun (WGS) entry which is preliminary data.</text>
</comment>
<dbReference type="Pfam" id="PF13795">
    <property type="entry name" value="HupE_UreJ_2"/>
    <property type="match status" value="1"/>
</dbReference>
<evidence type="ECO:0000313" key="4">
    <source>
        <dbReference type="Proteomes" id="UP000468717"/>
    </source>
</evidence>
<accession>A0A6I1IHC6</accession>
<feature type="signal peptide" evidence="2">
    <location>
        <begin position="1"/>
        <end position="21"/>
    </location>
</feature>
<dbReference type="Proteomes" id="UP000468717">
    <property type="component" value="Unassembled WGS sequence"/>
</dbReference>
<reference evidence="3 4" key="1">
    <citation type="submission" date="2019-10" db="EMBL/GenBank/DDBJ databases">
        <title>Three novel species isolated from a subtropical stream in China.</title>
        <authorList>
            <person name="Lu H."/>
        </authorList>
    </citation>
    <scope>NUCLEOTIDE SEQUENCE [LARGE SCALE GENOMIC DNA]</scope>
    <source>
        <strain evidence="3 4">FT13W</strain>
    </source>
</reference>
<protein>
    <submittedName>
        <fullName evidence="3">HupE/UreJ family protein</fullName>
    </submittedName>
</protein>
<keyword evidence="1" id="KW-0472">Membrane</keyword>
<dbReference type="InterPro" id="IPR018247">
    <property type="entry name" value="EF_Hand_1_Ca_BS"/>
</dbReference>
<dbReference type="EMBL" id="WFLI01000001">
    <property type="protein sequence ID" value="KAB8066697.1"/>
    <property type="molecule type" value="Genomic_DNA"/>
</dbReference>
<feature type="transmembrane region" description="Helical" evidence="1">
    <location>
        <begin position="187"/>
        <end position="209"/>
    </location>
</feature>
<evidence type="ECO:0000256" key="1">
    <source>
        <dbReference type="SAM" id="Phobius"/>
    </source>
</evidence>